<dbReference type="UniPathway" id="UPA00916">
    <property type="reaction ID" value="UER00889"/>
</dbReference>
<comment type="catalytic activity">
    <reaction evidence="9">
        <text>D-ribose + ATP = D-ribose 5-phosphate + ADP + H(+)</text>
        <dbReference type="Rhea" id="RHEA:13697"/>
        <dbReference type="ChEBI" id="CHEBI:15378"/>
        <dbReference type="ChEBI" id="CHEBI:30616"/>
        <dbReference type="ChEBI" id="CHEBI:47013"/>
        <dbReference type="ChEBI" id="CHEBI:78346"/>
        <dbReference type="ChEBI" id="CHEBI:456216"/>
        <dbReference type="EC" id="2.7.1.15"/>
    </reaction>
</comment>
<dbReference type="Pfam" id="PF00294">
    <property type="entry name" value="PfkB"/>
    <property type="match status" value="1"/>
</dbReference>
<feature type="binding site" evidence="9">
    <location>
        <begin position="266"/>
        <end position="267"/>
    </location>
    <ligand>
        <name>ATP</name>
        <dbReference type="ChEBI" id="CHEBI:30616"/>
    </ligand>
</feature>
<evidence type="ECO:0000256" key="6">
    <source>
        <dbReference type="ARBA" id="ARBA00022842"/>
    </source>
</evidence>
<dbReference type="InterPro" id="IPR002139">
    <property type="entry name" value="Ribo/fructo_kinase"/>
</dbReference>
<protein>
    <recommendedName>
        <fullName evidence="9">Ribokinase</fullName>
        <shortName evidence="9">RK</shortName>
        <ecNumber evidence="9">2.7.1.15</ecNumber>
    </recommendedName>
</protein>
<evidence type="ECO:0000256" key="9">
    <source>
        <dbReference type="HAMAP-Rule" id="MF_01987"/>
    </source>
</evidence>
<comment type="cofactor">
    <cofactor evidence="9">
        <name>Mg(2+)</name>
        <dbReference type="ChEBI" id="CHEBI:18420"/>
    </cofactor>
    <text evidence="9">Requires a divalent cation, most likely magnesium in vivo, as an electrophilic catalyst to aid phosphoryl group transfer. It is the chelate of the metal and the nucleotide that is the actual substrate.</text>
</comment>
<feature type="binding site" evidence="9">
    <location>
        <position position="267"/>
    </location>
    <ligand>
        <name>substrate</name>
    </ligand>
</feature>
<keyword evidence="1 9" id="KW-0808">Transferase</keyword>
<keyword evidence="4 9" id="KW-0418">Kinase</keyword>
<dbReference type="GO" id="GO:0019303">
    <property type="term" value="P:D-ribose catabolic process"/>
    <property type="evidence" value="ECO:0007669"/>
    <property type="project" value="UniProtKB-UniRule"/>
</dbReference>
<accession>A0A845BIH9</accession>
<comment type="pathway">
    <text evidence="9">Carbohydrate metabolism; D-ribose degradation; D-ribose 5-phosphate from beta-D-ribopyranose: step 2/2.</text>
</comment>
<feature type="binding site" evidence="9">
    <location>
        <begin position="61"/>
        <end position="65"/>
    </location>
    <ligand>
        <name>substrate</name>
    </ligand>
</feature>
<evidence type="ECO:0000259" key="10">
    <source>
        <dbReference type="Pfam" id="PF00294"/>
    </source>
</evidence>
<evidence type="ECO:0000256" key="8">
    <source>
        <dbReference type="ARBA" id="ARBA00023277"/>
    </source>
</evidence>
<dbReference type="PANTHER" id="PTHR10584">
    <property type="entry name" value="SUGAR KINASE"/>
    <property type="match status" value="1"/>
</dbReference>
<proteinExistence type="inferred from homology"/>
<dbReference type="HAMAP" id="MF_01987">
    <property type="entry name" value="Ribokinase"/>
    <property type="match status" value="1"/>
</dbReference>
<dbReference type="InterPro" id="IPR011877">
    <property type="entry name" value="Ribokinase"/>
</dbReference>
<comment type="caution">
    <text evidence="9">Lacks conserved residue(s) required for the propagation of feature annotation.</text>
</comment>
<evidence type="ECO:0000313" key="11">
    <source>
        <dbReference type="EMBL" id="MXP64992.1"/>
    </source>
</evidence>
<keyword evidence="12" id="KW-1185">Reference proteome</keyword>
<dbReference type="Proteomes" id="UP000460715">
    <property type="component" value="Unassembled WGS sequence"/>
</dbReference>
<evidence type="ECO:0000256" key="5">
    <source>
        <dbReference type="ARBA" id="ARBA00022840"/>
    </source>
</evidence>
<evidence type="ECO:0000256" key="2">
    <source>
        <dbReference type="ARBA" id="ARBA00022723"/>
    </source>
</evidence>
<feature type="binding site" evidence="9">
    <location>
        <begin position="33"/>
        <end position="35"/>
    </location>
    <ligand>
        <name>substrate</name>
    </ligand>
</feature>
<feature type="binding site" evidence="9">
    <location>
        <position position="263"/>
    </location>
    <ligand>
        <name>K(+)</name>
        <dbReference type="ChEBI" id="CHEBI:29103"/>
    </ligand>
</feature>
<feature type="binding site" evidence="9">
    <location>
        <begin position="235"/>
        <end position="240"/>
    </location>
    <ligand>
        <name>ATP</name>
        <dbReference type="ChEBI" id="CHEBI:30616"/>
    </ligand>
</feature>
<keyword evidence="9" id="KW-0963">Cytoplasm</keyword>
<feature type="binding site" evidence="9">
    <location>
        <position position="300"/>
    </location>
    <ligand>
        <name>K(+)</name>
        <dbReference type="ChEBI" id="CHEBI:29103"/>
    </ligand>
</feature>
<organism evidence="11 12">
    <name type="scientific">Teichococcus coralli</name>
    <dbReference type="NCBI Taxonomy" id="2545983"/>
    <lineage>
        <taxon>Bacteria</taxon>
        <taxon>Pseudomonadati</taxon>
        <taxon>Pseudomonadota</taxon>
        <taxon>Alphaproteobacteria</taxon>
        <taxon>Acetobacterales</taxon>
        <taxon>Roseomonadaceae</taxon>
        <taxon>Roseomonas</taxon>
    </lineage>
</organism>
<dbReference type="GO" id="GO:0004747">
    <property type="term" value="F:ribokinase activity"/>
    <property type="evidence" value="ECO:0007669"/>
    <property type="project" value="UniProtKB-UniRule"/>
</dbReference>
<feature type="binding site" evidence="9">
    <location>
        <position position="205"/>
    </location>
    <ligand>
        <name>ATP</name>
        <dbReference type="ChEBI" id="CHEBI:30616"/>
    </ligand>
</feature>
<dbReference type="PRINTS" id="PR00990">
    <property type="entry name" value="RIBOKINASE"/>
</dbReference>
<evidence type="ECO:0000313" key="12">
    <source>
        <dbReference type="Proteomes" id="UP000460715"/>
    </source>
</evidence>
<feature type="active site" description="Proton acceptor" evidence="9">
    <location>
        <position position="267"/>
    </location>
</feature>
<dbReference type="AlphaFoldDB" id="A0A845BIH9"/>
<comment type="similarity">
    <text evidence="9">Belongs to the carbohydrate kinase PfkB family. Ribokinase subfamily.</text>
</comment>
<dbReference type="EC" id="2.7.1.15" evidence="9"/>
<keyword evidence="5 9" id="KW-0067">ATP-binding</keyword>
<evidence type="ECO:0000256" key="7">
    <source>
        <dbReference type="ARBA" id="ARBA00022958"/>
    </source>
</evidence>
<dbReference type="GO" id="GO:0005829">
    <property type="term" value="C:cytosol"/>
    <property type="evidence" value="ECO:0007669"/>
    <property type="project" value="TreeGrafter"/>
</dbReference>
<evidence type="ECO:0000256" key="3">
    <source>
        <dbReference type="ARBA" id="ARBA00022741"/>
    </source>
</evidence>
<dbReference type="SUPFAM" id="SSF53613">
    <property type="entry name" value="Ribokinase-like"/>
    <property type="match status" value="1"/>
</dbReference>
<keyword evidence="2 9" id="KW-0479">Metal-binding</keyword>
<dbReference type="InterPro" id="IPR029056">
    <property type="entry name" value="Ribokinase-like"/>
</dbReference>
<feature type="binding site" evidence="9">
    <location>
        <position position="261"/>
    </location>
    <ligand>
        <name>K(+)</name>
        <dbReference type="ChEBI" id="CHEBI:29103"/>
    </ligand>
</feature>
<reference evidence="11 12" key="1">
    <citation type="submission" date="2019-03" db="EMBL/GenBank/DDBJ databases">
        <title>Roseomonas sp. a novel Roseomonas species isolated from Sea whip Gorgonian.</title>
        <authorList>
            <person name="Li F."/>
            <person name="Pan X."/>
            <person name="Huang S."/>
            <person name="Li Z."/>
            <person name="Meng B."/>
        </authorList>
    </citation>
    <scope>NUCLEOTIDE SEQUENCE [LARGE SCALE GENOMIC DNA]</scope>
    <source>
        <strain evidence="11 12">M0104</strain>
    </source>
</reference>
<comment type="function">
    <text evidence="9">Catalyzes the phosphorylation of ribose at O-5 in a reaction requiring ATP and magnesium. The resulting D-ribose-5-phosphate can then be used either for sythesis of nucleotides, histidine, and tryptophan, or as a component of the pentose phosphate pathway.</text>
</comment>
<feature type="domain" description="Carbohydrate kinase PfkB" evidence="10">
    <location>
        <begin position="23"/>
        <end position="308"/>
    </location>
</feature>
<keyword evidence="6 9" id="KW-0460">Magnesium</keyword>
<dbReference type="GO" id="GO:0005524">
    <property type="term" value="F:ATP binding"/>
    <property type="evidence" value="ECO:0007669"/>
    <property type="project" value="UniProtKB-UniRule"/>
</dbReference>
<feature type="binding site" evidence="9">
    <location>
        <position position="297"/>
    </location>
    <ligand>
        <name>K(+)</name>
        <dbReference type="ChEBI" id="CHEBI:29103"/>
    </ligand>
</feature>
<keyword evidence="7 9" id="KW-0630">Potassium</keyword>
<evidence type="ECO:0000256" key="1">
    <source>
        <dbReference type="ARBA" id="ARBA00022679"/>
    </source>
</evidence>
<gene>
    <name evidence="9" type="primary">rbsK</name>
    <name evidence="11" type="ORF">E0493_16715</name>
</gene>
<evidence type="ECO:0000256" key="4">
    <source>
        <dbReference type="ARBA" id="ARBA00022777"/>
    </source>
</evidence>
<comment type="activity regulation">
    <text evidence="9">Activated by a monovalent cation that binds near, but not in, the active site. The most likely occupant of the site in vivo is potassium. Ion binding induces a conformational change that may alter substrate affinity.</text>
</comment>
<dbReference type="Gene3D" id="3.40.1190.20">
    <property type="match status" value="1"/>
</dbReference>
<keyword evidence="3 9" id="KW-0547">Nucleotide-binding</keyword>
<dbReference type="PANTHER" id="PTHR10584:SF166">
    <property type="entry name" value="RIBOKINASE"/>
    <property type="match status" value="1"/>
</dbReference>
<comment type="caution">
    <text evidence="11">The sequence shown here is derived from an EMBL/GenBank/DDBJ whole genome shotgun (WGS) entry which is preliminary data.</text>
</comment>
<comment type="subunit">
    <text evidence="9">Homodimer.</text>
</comment>
<feature type="binding site" evidence="9">
    <location>
        <position position="302"/>
    </location>
    <ligand>
        <name>K(+)</name>
        <dbReference type="ChEBI" id="CHEBI:29103"/>
    </ligand>
</feature>
<dbReference type="EMBL" id="SNVJ01000016">
    <property type="protein sequence ID" value="MXP64992.1"/>
    <property type="molecule type" value="Genomic_DNA"/>
</dbReference>
<dbReference type="InterPro" id="IPR011611">
    <property type="entry name" value="PfkB_dom"/>
</dbReference>
<keyword evidence="8 9" id="KW-0119">Carbohydrate metabolism</keyword>
<sequence length="322" mass="31453">MVEPGGPRAAPHLHGRGGARAGMSRLLVLGNAGIDLLCPVPHLPRPGETLVAMDQVRAPGGKGLNQAVVAARAGAAVRFVAPVGQDGAAAELVAALGAEPLDGLALLPQDAPTDLSLLMVAADAENCILSLGAAADALPAAAAEAEAAALGPDDMLLVQGNLSRQATAAAMRMAVGRGARVLLNAAPLRWDMAALLPLCTLVVANAGEAEALTGQAGAEAAEALHHAGAGLALVTLGAEGCVAAGRAGTTHHAATPARAVDTTGAGDTFCGTLAACLLAGDALAPAIAAAQRAAALTVARPGAFAALPSAEELRALLAEPRA</sequence>
<name>A0A845BIH9_9PROT</name>
<comment type="subcellular location">
    <subcellularLocation>
        <location evidence="9">Cytoplasm</location>
    </subcellularLocation>
</comment>
<dbReference type="GO" id="GO:0046872">
    <property type="term" value="F:metal ion binding"/>
    <property type="evidence" value="ECO:0007669"/>
    <property type="project" value="UniProtKB-KW"/>
</dbReference>